<feature type="region of interest" description="Disordered" evidence="1">
    <location>
        <begin position="260"/>
        <end position="285"/>
    </location>
</feature>
<reference evidence="2 3" key="1">
    <citation type="submission" date="2013-12" db="EMBL/GenBank/DDBJ databases">
        <title>Complete genome sequence of Rhizobium etli bv. mimosae IE4771.</title>
        <authorList>
            <person name="Bustos P."/>
            <person name="Santamaria R.I."/>
            <person name="Lozano L."/>
            <person name="Ormeno-Orrillo E."/>
            <person name="Rogel M.A."/>
            <person name="Romero D."/>
            <person name="Cevallos M.A."/>
            <person name="Martinez-Romero E."/>
            <person name="Gonzalez V."/>
        </authorList>
    </citation>
    <scope>NUCLEOTIDE SEQUENCE [LARGE SCALE GENOMIC DNA]</scope>
    <source>
        <strain evidence="2 3">IE4771</strain>
    </source>
</reference>
<dbReference type="Proteomes" id="UP000027180">
    <property type="component" value="Chromosome"/>
</dbReference>
<evidence type="ECO:0000256" key="1">
    <source>
        <dbReference type="SAM" id="MobiDB-lite"/>
    </source>
</evidence>
<evidence type="ECO:0000313" key="3">
    <source>
        <dbReference type="Proteomes" id="UP000027180"/>
    </source>
</evidence>
<dbReference type="KEGG" id="rei:IE4771_CH01957"/>
<dbReference type="AlphaFoldDB" id="A0A060I041"/>
<dbReference type="EMBL" id="CP006986">
    <property type="protein sequence ID" value="AIC27074.1"/>
    <property type="molecule type" value="Genomic_DNA"/>
</dbReference>
<evidence type="ECO:0000313" key="2">
    <source>
        <dbReference type="EMBL" id="AIC27074.1"/>
    </source>
</evidence>
<sequence length="383" mass="42362">MTSGKQRGYAFDVDAWIQFHLLRLATFHPDTTKADLAVLAEIIQRYFGKFGNGWVTHEALGEIAGISKATVIRAKRNLEHLGFITVIQPGRRGSATVYKPNFDLVPRKGVTDDTETKGITHDTETAAIGCMDATETAEYGSTDDTPSYLPDRPTRAESQIDRIEFAAPVAPPLAGPSAATAEPANEGSFEELWRAYDHKRKKAEAKAAYAKLAPNPELHAKMVDAAGKWFARWAAQEKTDAPRFTLAKWIEREEYECEPPTAYKTKDRKAASEPKPKPTVRPRGPRVVDIHDADLDVSEPGSQVLVLIFSERDKPITWRHRIILEDKSMDRQQAGQKEFVQLVNALGLAGVTDTAELCGHPVTITEHAEGLQYAPAIDHKEAA</sequence>
<accession>A0A060I041</accession>
<dbReference type="RefSeq" id="WP_038688553.1">
    <property type="nucleotide sequence ID" value="NZ_CP006986.1"/>
</dbReference>
<organism evidence="2 3">
    <name type="scientific">Rhizobium etli bv. mimosae str. IE4771</name>
    <dbReference type="NCBI Taxonomy" id="1432050"/>
    <lineage>
        <taxon>Bacteria</taxon>
        <taxon>Pseudomonadati</taxon>
        <taxon>Pseudomonadota</taxon>
        <taxon>Alphaproteobacteria</taxon>
        <taxon>Hyphomicrobiales</taxon>
        <taxon>Rhizobiaceae</taxon>
        <taxon>Rhizobium/Agrobacterium group</taxon>
        <taxon>Rhizobium</taxon>
    </lineage>
</organism>
<dbReference type="OrthoDB" id="8421890at2"/>
<protein>
    <submittedName>
        <fullName evidence="2">Uncharacterized protein</fullName>
    </submittedName>
</protein>
<gene>
    <name evidence="2" type="ORF">IE4771_CH01957</name>
</gene>
<feature type="compositionally biased region" description="Basic and acidic residues" evidence="1">
    <location>
        <begin position="264"/>
        <end position="276"/>
    </location>
</feature>
<proteinExistence type="predicted"/>
<dbReference type="HOGENOM" id="CLU_721350_0_0_5"/>
<name>A0A060I041_RHIET</name>